<reference evidence="7 8" key="1">
    <citation type="submission" date="2024-09" db="EMBL/GenBank/DDBJ databases">
        <authorList>
            <person name="Sun Q."/>
            <person name="Mori K."/>
        </authorList>
    </citation>
    <scope>NUCLEOTIDE SEQUENCE [LARGE SCALE GENOMIC DNA]</scope>
    <source>
        <strain evidence="7 8">JCM 15389</strain>
    </source>
</reference>
<feature type="DNA-binding region" description="H-T-H motif" evidence="4">
    <location>
        <begin position="64"/>
        <end position="83"/>
    </location>
</feature>
<dbReference type="InterPro" id="IPR009057">
    <property type="entry name" value="Homeodomain-like_sf"/>
</dbReference>
<name>A0ABV6C0T8_9ACTN</name>
<dbReference type="Pfam" id="PF00440">
    <property type="entry name" value="TetR_N"/>
    <property type="match status" value="1"/>
</dbReference>
<dbReference type="EMBL" id="JBHLYQ010000025">
    <property type="protein sequence ID" value="MFC0081308.1"/>
    <property type="molecule type" value="Genomic_DNA"/>
</dbReference>
<evidence type="ECO:0000313" key="7">
    <source>
        <dbReference type="EMBL" id="MFC0081308.1"/>
    </source>
</evidence>
<sequence>MTPPSSSALRHPRSTPARKGPAPKEAQRAVGRRASSPEEKERRRHDILGAAKQVFAERGYHATTMADVARAAGLSYGSVYWYFESKEILFHALMASEERALRRHLARTLAAAPKDPPDAAFRAAVRATFEFFEDDREAVKLLLRDATALGDPFEQHLFGINEGFVDDIAAVVTEAQQRGVVIDAPPRVVAFSIAALVGQLACRRLVTDDGLTAGQLADFAVRLLLHGLVPRQRLAPVVRAGQD</sequence>
<dbReference type="PROSITE" id="PS01081">
    <property type="entry name" value="HTH_TETR_1"/>
    <property type="match status" value="1"/>
</dbReference>
<dbReference type="PRINTS" id="PR00455">
    <property type="entry name" value="HTHTETR"/>
</dbReference>
<dbReference type="InterPro" id="IPR001647">
    <property type="entry name" value="HTH_TetR"/>
</dbReference>
<feature type="domain" description="HTH tetR-type" evidence="6">
    <location>
        <begin position="41"/>
        <end position="101"/>
    </location>
</feature>
<dbReference type="Gene3D" id="1.10.357.10">
    <property type="entry name" value="Tetracycline Repressor, domain 2"/>
    <property type="match status" value="1"/>
</dbReference>
<dbReference type="PANTHER" id="PTHR30055">
    <property type="entry name" value="HTH-TYPE TRANSCRIPTIONAL REGULATOR RUTR"/>
    <property type="match status" value="1"/>
</dbReference>
<evidence type="ECO:0000256" key="1">
    <source>
        <dbReference type="ARBA" id="ARBA00023015"/>
    </source>
</evidence>
<dbReference type="Proteomes" id="UP001589788">
    <property type="component" value="Unassembled WGS sequence"/>
</dbReference>
<dbReference type="InterPro" id="IPR023772">
    <property type="entry name" value="DNA-bd_HTH_TetR-type_CS"/>
</dbReference>
<dbReference type="PANTHER" id="PTHR30055:SF234">
    <property type="entry name" value="HTH-TYPE TRANSCRIPTIONAL REGULATOR BETI"/>
    <property type="match status" value="1"/>
</dbReference>
<protein>
    <submittedName>
        <fullName evidence="7">TetR/AcrR family transcriptional regulator</fullName>
    </submittedName>
</protein>
<dbReference type="Gene3D" id="1.10.10.60">
    <property type="entry name" value="Homeodomain-like"/>
    <property type="match status" value="1"/>
</dbReference>
<evidence type="ECO:0000256" key="3">
    <source>
        <dbReference type="ARBA" id="ARBA00023163"/>
    </source>
</evidence>
<keyword evidence="2 4" id="KW-0238">DNA-binding</keyword>
<dbReference type="PROSITE" id="PS50977">
    <property type="entry name" value="HTH_TETR_2"/>
    <property type="match status" value="1"/>
</dbReference>
<accession>A0ABV6C0T8</accession>
<dbReference type="SUPFAM" id="SSF48498">
    <property type="entry name" value="Tetracyclin repressor-like, C-terminal domain"/>
    <property type="match status" value="1"/>
</dbReference>
<dbReference type="InterPro" id="IPR041490">
    <property type="entry name" value="KstR2_TetR_C"/>
</dbReference>
<evidence type="ECO:0000256" key="4">
    <source>
        <dbReference type="PROSITE-ProRule" id="PRU00335"/>
    </source>
</evidence>
<dbReference type="SUPFAM" id="SSF46689">
    <property type="entry name" value="Homeodomain-like"/>
    <property type="match status" value="1"/>
</dbReference>
<keyword evidence="8" id="KW-1185">Reference proteome</keyword>
<feature type="region of interest" description="Disordered" evidence="5">
    <location>
        <begin position="1"/>
        <end position="45"/>
    </location>
</feature>
<dbReference type="InterPro" id="IPR050109">
    <property type="entry name" value="HTH-type_TetR-like_transc_reg"/>
</dbReference>
<feature type="compositionally biased region" description="Basic and acidic residues" evidence="5">
    <location>
        <begin position="35"/>
        <end position="45"/>
    </location>
</feature>
<evidence type="ECO:0000256" key="2">
    <source>
        <dbReference type="ARBA" id="ARBA00023125"/>
    </source>
</evidence>
<dbReference type="Pfam" id="PF17932">
    <property type="entry name" value="TetR_C_24"/>
    <property type="match status" value="1"/>
</dbReference>
<evidence type="ECO:0000259" key="6">
    <source>
        <dbReference type="PROSITE" id="PS50977"/>
    </source>
</evidence>
<evidence type="ECO:0000313" key="8">
    <source>
        <dbReference type="Proteomes" id="UP001589788"/>
    </source>
</evidence>
<dbReference type="RefSeq" id="WP_377788419.1">
    <property type="nucleotide sequence ID" value="NZ_JBHLYQ010000025.1"/>
</dbReference>
<keyword evidence="3" id="KW-0804">Transcription</keyword>
<gene>
    <name evidence="7" type="ORF">ACFFRE_03925</name>
</gene>
<proteinExistence type="predicted"/>
<dbReference type="InterPro" id="IPR036271">
    <property type="entry name" value="Tet_transcr_reg_TetR-rel_C_sf"/>
</dbReference>
<keyword evidence="1" id="KW-0805">Transcription regulation</keyword>
<evidence type="ECO:0000256" key="5">
    <source>
        <dbReference type="SAM" id="MobiDB-lite"/>
    </source>
</evidence>
<comment type="caution">
    <text evidence="7">The sequence shown here is derived from an EMBL/GenBank/DDBJ whole genome shotgun (WGS) entry which is preliminary data.</text>
</comment>
<organism evidence="7 8">
    <name type="scientific">Aciditerrimonas ferrireducens</name>
    <dbReference type="NCBI Taxonomy" id="667306"/>
    <lineage>
        <taxon>Bacteria</taxon>
        <taxon>Bacillati</taxon>
        <taxon>Actinomycetota</taxon>
        <taxon>Acidimicrobiia</taxon>
        <taxon>Acidimicrobiales</taxon>
        <taxon>Acidimicrobiaceae</taxon>
        <taxon>Aciditerrimonas</taxon>
    </lineage>
</organism>